<dbReference type="PANTHER" id="PTHR38340:SF1">
    <property type="entry name" value="S-LAYER PROTEIN"/>
    <property type="match status" value="1"/>
</dbReference>
<dbReference type="PROSITE" id="PS00330">
    <property type="entry name" value="HEMOLYSIN_CALCIUM"/>
    <property type="match status" value="4"/>
</dbReference>
<dbReference type="Pfam" id="PF00353">
    <property type="entry name" value="HemolysinCabind"/>
    <property type="match status" value="4"/>
</dbReference>
<comment type="subcellular location">
    <subcellularLocation>
        <location evidence="2">Membrane</location>
    </subcellularLocation>
    <subcellularLocation>
        <location evidence="3">Secreted</location>
    </subcellularLocation>
</comment>
<keyword evidence="17" id="KW-1185">Reference proteome</keyword>
<accession>A0ABW5A4F6</accession>
<evidence type="ECO:0000256" key="4">
    <source>
        <dbReference type="ARBA" id="ARBA00009490"/>
    </source>
</evidence>
<keyword evidence="9" id="KW-0677">Repeat</keyword>
<dbReference type="CDD" id="cd04277">
    <property type="entry name" value="ZnMc_serralysin_like"/>
    <property type="match status" value="1"/>
</dbReference>
<keyword evidence="7" id="KW-0645">Protease</keyword>
<dbReference type="SUPFAM" id="SSF89260">
    <property type="entry name" value="Collagen-binding domain"/>
    <property type="match status" value="1"/>
</dbReference>
<dbReference type="PANTHER" id="PTHR38340">
    <property type="entry name" value="S-LAYER PROTEIN"/>
    <property type="match status" value="1"/>
</dbReference>
<dbReference type="InterPro" id="IPR018511">
    <property type="entry name" value="Hemolysin-typ_Ca-bd_CS"/>
</dbReference>
<keyword evidence="5" id="KW-0964">Secreted</keyword>
<reference evidence="17" key="1">
    <citation type="journal article" date="2019" name="Int. J. Syst. Evol. Microbiol.">
        <title>The Global Catalogue of Microorganisms (GCM) 10K type strain sequencing project: providing services to taxonomists for standard genome sequencing and annotation.</title>
        <authorList>
            <consortium name="The Broad Institute Genomics Platform"/>
            <consortium name="The Broad Institute Genome Sequencing Center for Infectious Disease"/>
            <person name="Wu L."/>
            <person name="Ma J."/>
        </authorList>
    </citation>
    <scope>NUCLEOTIDE SEQUENCE [LARGE SCALE GENOMIC DNA]</scope>
    <source>
        <strain evidence="17">CCUG 55131</strain>
    </source>
</reference>
<evidence type="ECO:0000256" key="13">
    <source>
        <dbReference type="ARBA" id="ARBA00023136"/>
    </source>
</evidence>
<name>A0ABW5A4F6_9RHOB</name>
<keyword evidence="8" id="KW-0479">Metal-binding</keyword>
<keyword evidence="13" id="KW-0472">Membrane</keyword>
<keyword evidence="12" id="KW-0843">Virulence</keyword>
<protein>
    <submittedName>
        <fullName evidence="16">M10 family metallopeptidase C-terminal domain-containing protein</fullName>
    </submittedName>
</protein>
<dbReference type="SUPFAM" id="SSF51120">
    <property type="entry name" value="beta-Roll"/>
    <property type="match status" value="3"/>
</dbReference>
<dbReference type="InterPro" id="IPR007280">
    <property type="entry name" value="Peptidase_C_arc/bac"/>
</dbReference>
<dbReference type="EMBL" id="JBHUIX010000003">
    <property type="protein sequence ID" value="MFD2173097.1"/>
    <property type="molecule type" value="Genomic_DNA"/>
</dbReference>
<evidence type="ECO:0000256" key="2">
    <source>
        <dbReference type="ARBA" id="ARBA00004370"/>
    </source>
</evidence>
<dbReference type="Gene3D" id="2.60.120.380">
    <property type="match status" value="1"/>
</dbReference>
<dbReference type="PRINTS" id="PR00313">
    <property type="entry name" value="CABNDNGRPT"/>
</dbReference>
<dbReference type="SMART" id="SM00235">
    <property type="entry name" value="ZnMc"/>
    <property type="match status" value="1"/>
</dbReference>
<evidence type="ECO:0000256" key="7">
    <source>
        <dbReference type="ARBA" id="ARBA00022670"/>
    </source>
</evidence>
<feature type="region of interest" description="Disordered" evidence="14">
    <location>
        <begin position="541"/>
        <end position="563"/>
    </location>
</feature>
<comment type="caution">
    <text evidence="16">The sequence shown here is derived from an EMBL/GenBank/DDBJ whole genome shotgun (WGS) entry which is preliminary data.</text>
</comment>
<evidence type="ECO:0000256" key="8">
    <source>
        <dbReference type="ARBA" id="ARBA00022723"/>
    </source>
</evidence>
<evidence type="ECO:0000256" key="1">
    <source>
        <dbReference type="ARBA" id="ARBA00001913"/>
    </source>
</evidence>
<dbReference type="SUPFAM" id="SSF55486">
    <property type="entry name" value="Metalloproteases ('zincins'), catalytic domain"/>
    <property type="match status" value="1"/>
</dbReference>
<evidence type="ECO:0000259" key="15">
    <source>
        <dbReference type="SMART" id="SM00235"/>
    </source>
</evidence>
<dbReference type="Proteomes" id="UP001597413">
    <property type="component" value="Unassembled WGS sequence"/>
</dbReference>
<dbReference type="RefSeq" id="WP_377387038.1">
    <property type="nucleotide sequence ID" value="NZ_JBHUIX010000003.1"/>
</dbReference>
<gene>
    <name evidence="16" type="ORF">ACFSM0_03215</name>
</gene>
<evidence type="ECO:0000256" key="6">
    <source>
        <dbReference type="ARBA" id="ARBA00022656"/>
    </source>
</evidence>
<dbReference type="Pfam" id="PF00413">
    <property type="entry name" value="Peptidase_M10"/>
    <property type="match status" value="1"/>
</dbReference>
<evidence type="ECO:0000256" key="5">
    <source>
        <dbReference type="ARBA" id="ARBA00022525"/>
    </source>
</evidence>
<comment type="similarity">
    <text evidence="4">Belongs to the peptidase M10B family.</text>
</comment>
<comment type="cofactor">
    <cofactor evidence="1">
        <name>Ca(2+)</name>
        <dbReference type="ChEBI" id="CHEBI:29108"/>
    </cofactor>
</comment>
<dbReference type="PRINTS" id="PR01488">
    <property type="entry name" value="RTXTOXINA"/>
</dbReference>
<feature type="compositionally biased region" description="Low complexity" evidence="14">
    <location>
        <begin position="590"/>
        <end position="601"/>
    </location>
</feature>
<sequence length="834" mass="84087">MTLLQTLDKPLTTEPLLRAAALAETSDAAASPVTTYTMSVDDTISGVISSASDDDWYKVTLEAGETYVAMVWGTGGSNTGLTDTVLSVYNSAGTEIASNDDATGDNRFSLINFTATTGGTYYIGVGGYGSETGSYTMQIADDVFSIAQIASYSANFDWGIAAPIHFDAEAGDTITVNISALTAAGKQLALWALDAWTLATGLQFTTTTSAAANIVFDDNQSGAFSGPAAYYPSNGIITQSTVNIGTAWLANYGTSIDSYSFQTYVHEIGHALGLGHTGPYDGSATYGVSNAYLNDCTIYSIMSYFTLENNTTIAGSDLAVITPMMADYLSIQSLYGPSTAYTGNTVWGANSNVGGYLGEIFSYVFDGVTANNAVYGGDDIAFTVYDSAGHDTLDFSETSADQRLDLTPGSLSDVYGNINSMGIATTTIVEDVLSGSGDDRITGNSADNLIDAGAGNDTVNGGGGTDTAVIAGTHTAATITVQSNGLKIVSADGTDLFTNVEYFQFSDGTYSYDALTGTDTGGGGDTGSGGTGIAIGDATATGDQSLTGTSGDDTLQGGYGDDLLNGGAGNDGLRGSLGNDTLYGGEGDDNLSGSDGNDSLSGDGGNDLMGGGLGDDSMDGGTGNDFMGGGMGNDSMLGGSGNDTVNGGAGDDVLIGDDGNDVMGASFGNDLLSGGAGNDALGGGSGRDSIMGDDGNDTIGGGEGDDSIFGGAGDDFLAGGGRHDLIDGGTGDDVINGGEGNDTLNGGSGADVFVFNAPNAGDVDVILDFAHGVDLIRLAGVQNEPGSGLQGYVDALDPEQVTYGGEDALALHYGSQLIVLIGVDTVTKDDFLFA</sequence>
<feature type="domain" description="Peptidase metallopeptidase" evidence="15">
    <location>
        <begin position="161"/>
        <end position="307"/>
    </location>
</feature>
<dbReference type="InterPro" id="IPR013858">
    <property type="entry name" value="Peptidase_M10B_C"/>
</dbReference>
<keyword evidence="10" id="KW-0378">Hydrolase</keyword>
<organism evidence="16 17">
    <name type="scientific">Rhodobacter lacus</name>
    <dbReference type="NCBI Taxonomy" id="1641972"/>
    <lineage>
        <taxon>Bacteria</taxon>
        <taxon>Pseudomonadati</taxon>
        <taxon>Pseudomonadota</taxon>
        <taxon>Alphaproteobacteria</taxon>
        <taxon>Rhodobacterales</taxon>
        <taxon>Rhodobacter group</taxon>
        <taxon>Rhodobacter</taxon>
    </lineage>
</organism>
<feature type="region of interest" description="Disordered" evidence="14">
    <location>
        <begin position="577"/>
        <end position="645"/>
    </location>
</feature>
<evidence type="ECO:0000256" key="10">
    <source>
        <dbReference type="ARBA" id="ARBA00022801"/>
    </source>
</evidence>
<dbReference type="InterPro" id="IPR011049">
    <property type="entry name" value="Serralysin-like_metalloprot_C"/>
</dbReference>
<feature type="compositionally biased region" description="Polar residues" evidence="14">
    <location>
        <begin position="544"/>
        <end position="553"/>
    </location>
</feature>
<dbReference type="InterPro" id="IPR001818">
    <property type="entry name" value="Pept_M10_metallopeptidase"/>
</dbReference>
<dbReference type="Pfam" id="PF04151">
    <property type="entry name" value="PPC"/>
    <property type="match status" value="1"/>
</dbReference>
<dbReference type="InterPro" id="IPR003995">
    <property type="entry name" value="RTX_toxin_determinant-A"/>
</dbReference>
<dbReference type="InterPro" id="IPR050557">
    <property type="entry name" value="RTX_toxin/Mannuronan_C5-epim"/>
</dbReference>
<dbReference type="InterPro" id="IPR006026">
    <property type="entry name" value="Peptidase_Metallo"/>
</dbReference>
<dbReference type="InterPro" id="IPR034033">
    <property type="entry name" value="Serralysin-like"/>
</dbReference>
<keyword evidence="11" id="KW-0862">Zinc</keyword>
<dbReference type="Gene3D" id="2.150.10.10">
    <property type="entry name" value="Serralysin-like metalloprotease, C-terminal"/>
    <property type="match status" value="5"/>
</dbReference>
<dbReference type="InterPro" id="IPR001343">
    <property type="entry name" value="Hemolysn_Ca-bd"/>
</dbReference>
<evidence type="ECO:0000313" key="17">
    <source>
        <dbReference type="Proteomes" id="UP001597413"/>
    </source>
</evidence>
<evidence type="ECO:0000256" key="9">
    <source>
        <dbReference type="ARBA" id="ARBA00022737"/>
    </source>
</evidence>
<feature type="compositionally biased region" description="Gly residues" evidence="14">
    <location>
        <begin position="602"/>
        <end position="632"/>
    </location>
</feature>
<evidence type="ECO:0000256" key="11">
    <source>
        <dbReference type="ARBA" id="ARBA00022833"/>
    </source>
</evidence>
<dbReference type="InterPro" id="IPR024079">
    <property type="entry name" value="MetalloPept_cat_dom_sf"/>
</dbReference>
<proteinExistence type="inferred from homology"/>
<evidence type="ECO:0000256" key="3">
    <source>
        <dbReference type="ARBA" id="ARBA00004613"/>
    </source>
</evidence>
<keyword evidence="6" id="KW-0800">Toxin</keyword>
<evidence type="ECO:0000256" key="12">
    <source>
        <dbReference type="ARBA" id="ARBA00023026"/>
    </source>
</evidence>
<evidence type="ECO:0000256" key="14">
    <source>
        <dbReference type="SAM" id="MobiDB-lite"/>
    </source>
</evidence>
<dbReference type="Pfam" id="PF08548">
    <property type="entry name" value="Peptidase_M10_C"/>
    <property type="match status" value="1"/>
</dbReference>
<dbReference type="Gene3D" id="3.40.390.10">
    <property type="entry name" value="Collagenase (Catalytic Domain)"/>
    <property type="match status" value="1"/>
</dbReference>
<evidence type="ECO:0000313" key="16">
    <source>
        <dbReference type="EMBL" id="MFD2173097.1"/>
    </source>
</evidence>